<accession>A0A226E7D6</accession>
<evidence type="ECO:0000313" key="2">
    <source>
        <dbReference type="EMBL" id="OXA53502.1"/>
    </source>
</evidence>
<keyword evidence="1" id="KW-0732">Signal</keyword>
<name>A0A226E7D6_FOLCA</name>
<comment type="caution">
    <text evidence="2">The sequence shown here is derived from an EMBL/GenBank/DDBJ whole genome shotgun (WGS) entry which is preliminary data.</text>
</comment>
<keyword evidence="3" id="KW-1185">Reference proteome</keyword>
<reference evidence="2 3" key="1">
    <citation type="submission" date="2015-12" db="EMBL/GenBank/DDBJ databases">
        <title>The genome of Folsomia candida.</title>
        <authorList>
            <person name="Faddeeva A."/>
            <person name="Derks M.F."/>
            <person name="Anvar Y."/>
            <person name="Smit S."/>
            <person name="Van Straalen N."/>
            <person name="Roelofs D."/>
        </authorList>
    </citation>
    <scope>NUCLEOTIDE SEQUENCE [LARGE SCALE GENOMIC DNA]</scope>
    <source>
        <strain evidence="2 3">VU population</strain>
        <tissue evidence="2">Whole body</tissue>
    </source>
</reference>
<evidence type="ECO:0000313" key="3">
    <source>
        <dbReference type="Proteomes" id="UP000198287"/>
    </source>
</evidence>
<proteinExistence type="predicted"/>
<dbReference type="EMBL" id="LNIX01000005">
    <property type="protein sequence ID" value="OXA53502.1"/>
    <property type="molecule type" value="Genomic_DNA"/>
</dbReference>
<gene>
    <name evidence="2" type="ORF">Fcan01_11374</name>
</gene>
<evidence type="ECO:0000256" key="1">
    <source>
        <dbReference type="SAM" id="SignalP"/>
    </source>
</evidence>
<feature type="chain" id="PRO_5012036502" evidence="1">
    <location>
        <begin position="20"/>
        <end position="291"/>
    </location>
</feature>
<organism evidence="2 3">
    <name type="scientific">Folsomia candida</name>
    <name type="common">Springtail</name>
    <dbReference type="NCBI Taxonomy" id="158441"/>
    <lineage>
        <taxon>Eukaryota</taxon>
        <taxon>Metazoa</taxon>
        <taxon>Ecdysozoa</taxon>
        <taxon>Arthropoda</taxon>
        <taxon>Hexapoda</taxon>
        <taxon>Collembola</taxon>
        <taxon>Entomobryomorpha</taxon>
        <taxon>Isotomoidea</taxon>
        <taxon>Isotomidae</taxon>
        <taxon>Proisotominae</taxon>
        <taxon>Folsomia</taxon>
    </lineage>
</organism>
<feature type="signal peptide" evidence="1">
    <location>
        <begin position="1"/>
        <end position="19"/>
    </location>
</feature>
<sequence length="291" mass="33473">MHNPTLIIIFILFAPSSEHEISTAVSPVIALLSDFMSHPDICDVRIFHDKLYSTADNIPNLWPLPTTLFSLPSYNKLYNDADPIYNKFQINPFQTRASIPCYVHLLLTSKYLDSKKNSELDIWIRYTQPYFRVREETSYNSWGTPLYHVLFSVNFDPPDLFSFFLERSMLTATFSINFVAAAATVINDRVELCMRYYGMIFDEWDIKCGLQMGNILWTFKSEKIFGQNWALKLLATDHGLKASGTNGKIINNGFVKGTQYHVPEYLASEILSRLNDTAIFEVTGYYGFLIE</sequence>
<dbReference type="Proteomes" id="UP000198287">
    <property type="component" value="Unassembled WGS sequence"/>
</dbReference>
<dbReference type="AlphaFoldDB" id="A0A226E7D6"/>
<protein>
    <submittedName>
        <fullName evidence="2">Uncharacterized protein</fullName>
    </submittedName>
</protein>